<keyword evidence="13" id="KW-0496">Mitochondrion</keyword>
<accession>A0A9D3N2M6</accession>
<dbReference type="SUPFAM" id="SSF47473">
    <property type="entry name" value="EF-hand"/>
    <property type="match status" value="1"/>
</dbReference>
<sequence length="1021" mass="113880">MHQQGSFVSPILGGVLCQCRSEEYRLSDPGGGVSGVDVGVNTLIPATKDEPHVCAVCGGPEQEHRLKVLFQILDVNRDGGICVNDLTIGLKKLGLHRTEHELRKIVKAGDKDLDGQLDFEEFVHYLRDHEKKLRLVFKSLDKKNDGRIDSQEIMQSLRDLGVHISEQQAEKILKSMDKNGTMTIDWNEWRDYHLLHPAENIPEIILYWKHSTIFDVGESLMVPDEFTAEEKNTGMWWRHLVAGGGAGAVSRTCTAPLDRLKVLMQVHSSRMNTMCIASGFSQMIREGGIRSLWRGNGINVLKIAPESAIKFMAYEQIKRLIGSNQETLGILERLVAGSLAGAIAQSSIYPMEVLKTRLALGRTGQYSGIADCAKHVFKKEGLAAFYKGYIPNMLGIIPYAGIDLAVYETLKNSWLQRYATDSADPGVFVLLACGTMSSTCGQLASYPLALVRTRMQAQATLDGAPQMSMSKLFRHIVRTEGATGLYRGLAPNFMKVIPAVSISYVVYENLKVTLGVQSRTMLSYEDAKVKLDSAGQSHVLRFWPELSAEDRDAFLAELSQLEPGELVRHCRSAAEAARQSSGEEERLCGRMEPVEREFIGGVRRSDPGSLQEWEEEGFSQIAQNKVAVLLLAGGQGTRLGVPYPKGMYDVGLPSGKTLYQIQAERIRKLQNLASEKFGLKCTVPWYIMTSEFTLEPTEKFFKENGYFDLDPSNVVMFEQRMIPAVDFDGKIILEKKNKIAMAPDGNGGLYRALVDNKVLEDMERRGVQYIHVYCVDNILVKLADPLFIGFCVKKGADCGAKVVEKAYPSEPVGVVCRVDGMYQVVEYSELEPETAEQRHPGGELVYNAGNICNHFFTRDFLLEVALNYQDQLKQHVAIKKVPFVDEGGNFVKPTKPNGIKMEKFVFDVFQFSKKFVAFEVLREDEFSPLKNADGAPVDTPTTVRRSLLAQHYRWALQAKAVFLDEHDNPITSECRAAQDGDPPAVCEISPLVSYFGEGLENLLKHKNLKSPFLLDDNNVKN</sequence>
<dbReference type="SUPFAM" id="SSF103506">
    <property type="entry name" value="Mitochondrial carrier"/>
    <property type="match status" value="1"/>
</dbReference>
<keyword evidence="14 16" id="KW-0472">Membrane</keyword>
<keyword evidence="10" id="KW-0999">Mitochondrion inner membrane</keyword>
<keyword evidence="12" id="KW-1133">Transmembrane helix</keyword>
<dbReference type="InterPro" id="IPR002067">
    <property type="entry name" value="MCP"/>
</dbReference>
<dbReference type="PANTHER" id="PTHR11952">
    <property type="entry name" value="UDP- GLUCOSE PYROPHOSPHORYLASE"/>
    <property type="match status" value="1"/>
</dbReference>
<keyword evidence="11" id="KW-0106">Calcium</keyword>
<dbReference type="OrthoDB" id="270584at2759"/>
<dbReference type="SMART" id="SM00054">
    <property type="entry name" value="EFh"/>
    <property type="match status" value="4"/>
</dbReference>
<feature type="domain" description="EF-hand" evidence="17">
    <location>
        <begin position="164"/>
        <end position="199"/>
    </location>
</feature>
<proteinExistence type="inferred from homology"/>
<dbReference type="InterPro" id="IPR011992">
    <property type="entry name" value="EF-hand-dom_pair"/>
</dbReference>
<keyword evidence="6 16" id="KW-0812">Transmembrane</keyword>
<evidence type="ECO:0000256" key="11">
    <source>
        <dbReference type="ARBA" id="ARBA00022837"/>
    </source>
</evidence>
<evidence type="ECO:0000256" key="16">
    <source>
        <dbReference type="PROSITE-ProRule" id="PRU00282"/>
    </source>
</evidence>
<dbReference type="InterPro" id="IPR018108">
    <property type="entry name" value="MCP_transmembrane"/>
</dbReference>
<keyword evidence="7" id="KW-0548">Nucleotidyltransferase</keyword>
<dbReference type="EMBL" id="JAHKSW010000028">
    <property type="protein sequence ID" value="KAG7314712.1"/>
    <property type="molecule type" value="Genomic_DNA"/>
</dbReference>
<dbReference type="InterPro" id="IPR039741">
    <property type="entry name" value="UDP-sugar_pyrophosphorylase"/>
</dbReference>
<dbReference type="PROSITE" id="PS50920">
    <property type="entry name" value="SOLCAR"/>
    <property type="match status" value="3"/>
</dbReference>
<dbReference type="FunFam" id="3.90.550.10:FF:000043">
    <property type="entry name" value="UDP-N-acetylhexosamine pyrophosphorylase isoform X2"/>
    <property type="match status" value="1"/>
</dbReference>
<evidence type="ECO:0000256" key="6">
    <source>
        <dbReference type="ARBA" id="ARBA00022692"/>
    </source>
</evidence>
<feature type="domain" description="EF-hand" evidence="17">
    <location>
        <begin position="61"/>
        <end position="96"/>
    </location>
</feature>
<comment type="subcellular location">
    <subcellularLocation>
        <location evidence="1">Mitochondrion inner membrane</location>
        <topology evidence="1">Multi-pass membrane protein</topology>
    </subcellularLocation>
</comment>
<dbReference type="PRINTS" id="PR00928">
    <property type="entry name" value="GRAVESDC"/>
</dbReference>
<evidence type="ECO:0000256" key="4">
    <source>
        <dbReference type="ARBA" id="ARBA00022448"/>
    </source>
</evidence>
<dbReference type="PRINTS" id="PR00926">
    <property type="entry name" value="MITOCARRIER"/>
</dbReference>
<dbReference type="InterPro" id="IPR002618">
    <property type="entry name" value="UDPGP_fam"/>
</dbReference>
<dbReference type="Gene3D" id="2.10.10.100">
    <property type="match status" value="1"/>
</dbReference>
<evidence type="ECO:0000256" key="13">
    <source>
        <dbReference type="ARBA" id="ARBA00023128"/>
    </source>
</evidence>
<dbReference type="InterPro" id="IPR023395">
    <property type="entry name" value="MCP_dom_sf"/>
</dbReference>
<evidence type="ECO:0000256" key="14">
    <source>
        <dbReference type="ARBA" id="ARBA00023136"/>
    </source>
</evidence>
<dbReference type="PROSITE" id="PS50222">
    <property type="entry name" value="EF_HAND_2"/>
    <property type="match status" value="4"/>
</dbReference>
<evidence type="ECO:0000256" key="15">
    <source>
        <dbReference type="ARBA" id="ARBA00041878"/>
    </source>
</evidence>
<reference evidence="18 19" key="1">
    <citation type="submission" date="2021-06" db="EMBL/GenBank/DDBJ databases">
        <title>Chromosome-level genome assembly of the red-tail catfish (Hemibagrus wyckioides).</title>
        <authorList>
            <person name="Shao F."/>
        </authorList>
    </citation>
    <scope>NUCLEOTIDE SEQUENCE [LARGE SCALE GENOMIC DNA]</scope>
    <source>
        <strain evidence="18">EC202008001</strain>
        <tissue evidence="18">Blood</tissue>
    </source>
</reference>
<dbReference type="InterPro" id="IPR029044">
    <property type="entry name" value="Nucleotide-diphossugar_trans"/>
</dbReference>
<dbReference type="GO" id="GO:0005509">
    <property type="term" value="F:calcium ion binding"/>
    <property type="evidence" value="ECO:0007669"/>
    <property type="project" value="InterPro"/>
</dbReference>
<feature type="domain" description="EF-hand" evidence="17">
    <location>
        <begin position="97"/>
        <end position="127"/>
    </location>
</feature>
<feature type="domain" description="EF-hand" evidence="17">
    <location>
        <begin position="128"/>
        <end position="163"/>
    </location>
</feature>
<evidence type="ECO:0000256" key="2">
    <source>
        <dbReference type="ARBA" id="ARBA00006375"/>
    </source>
</evidence>
<keyword evidence="4" id="KW-0813">Transport</keyword>
<evidence type="ECO:0000256" key="10">
    <source>
        <dbReference type="ARBA" id="ARBA00022792"/>
    </source>
</evidence>
<dbReference type="FunFam" id="1.10.238.10:FF:000028">
    <property type="entry name" value="Putative calcium-binding mitochondrial carrier protein scamc-2"/>
    <property type="match status" value="1"/>
</dbReference>
<comment type="similarity">
    <text evidence="2">Belongs to the mitochondrial carrier (TC 2.A.29) family.</text>
</comment>
<dbReference type="GO" id="GO:0005743">
    <property type="term" value="C:mitochondrial inner membrane"/>
    <property type="evidence" value="ECO:0007669"/>
    <property type="project" value="UniProtKB-SubCell"/>
</dbReference>
<dbReference type="CDD" id="cd04193">
    <property type="entry name" value="UDPGlcNAc_PPase"/>
    <property type="match status" value="1"/>
</dbReference>
<feature type="repeat" description="Solcar" evidence="16">
    <location>
        <begin position="234"/>
        <end position="320"/>
    </location>
</feature>
<keyword evidence="9" id="KW-0677">Repeat</keyword>
<evidence type="ECO:0000256" key="5">
    <source>
        <dbReference type="ARBA" id="ARBA00022679"/>
    </source>
</evidence>
<dbReference type="FunFam" id="1.10.238.10:FF:000098">
    <property type="entry name" value="calcium-binding mitochondrial carrier protein SCaMC-2 isoform X1"/>
    <property type="match status" value="1"/>
</dbReference>
<keyword evidence="19" id="KW-1185">Reference proteome</keyword>
<comment type="similarity">
    <text evidence="3">Belongs to the UDPGP type 1 family.</text>
</comment>
<comment type="caution">
    <text evidence="18">The sequence shown here is derived from an EMBL/GenBank/DDBJ whole genome shotgun (WGS) entry which is preliminary data.</text>
</comment>
<dbReference type="GO" id="GO:0055085">
    <property type="term" value="P:transmembrane transport"/>
    <property type="evidence" value="ECO:0007669"/>
    <property type="project" value="InterPro"/>
</dbReference>
<evidence type="ECO:0000259" key="17">
    <source>
        <dbReference type="PROSITE" id="PS50222"/>
    </source>
</evidence>
<dbReference type="InterPro" id="IPR002167">
    <property type="entry name" value="GDC-like"/>
</dbReference>
<name>A0A9D3N2M6_9TELE</name>
<keyword evidence="8" id="KW-0479">Metal-binding</keyword>
<dbReference type="GO" id="GO:0003977">
    <property type="term" value="F:UDP-N-acetylglucosamine diphosphorylase activity"/>
    <property type="evidence" value="ECO:0007669"/>
    <property type="project" value="TreeGrafter"/>
</dbReference>
<evidence type="ECO:0000256" key="3">
    <source>
        <dbReference type="ARBA" id="ARBA00010401"/>
    </source>
</evidence>
<gene>
    <name evidence="18" type="ORF">KOW79_022015</name>
</gene>
<feature type="repeat" description="Solcar" evidence="16">
    <location>
        <begin position="425"/>
        <end position="513"/>
    </location>
</feature>
<dbReference type="Pfam" id="PF00153">
    <property type="entry name" value="Mito_carr"/>
    <property type="match status" value="3"/>
</dbReference>
<dbReference type="Gene3D" id="1.10.238.10">
    <property type="entry name" value="EF-hand"/>
    <property type="match status" value="2"/>
</dbReference>
<dbReference type="InterPro" id="IPR002048">
    <property type="entry name" value="EF_hand_dom"/>
</dbReference>
<evidence type="ECO:0000256" key="1">
    <source>
        <dbReference type="ARBA" id="ARBA00004448"/>
    </source>
</evidence>
<dbReference type="AlphaFoldDB" id="A0A9D3N2M6"/>
<dbReference type="PANTHER" id="PTHR11952:SF6">
    <property type="entry name" value="UDP-N-ACETYLHEXOSAMINE PYROPHOSPHORYLASE-LIKE PROTEIN 1"/>
    <property type="match status" value="1"/>
</dbReference>
<protein>
    <recommendedName>
        <fullName evidence="15">Solute carrier family 25 member 25</fullName>
    </recommendedName>
</protein>
<dbReference type="FunFam" id="1.50.40.10:FF:000003">
    <property type="entry name" value="Putative calcium-binding mitochondrial carrier protein scamc-2"/>
    <property type="match status" value="1"/>
</dbReference>
<evidence type="ECO:0000313" key="18">
    <source>
        <dbReference type="EMBL" id="KAG7314712.1"/>
    </source>
</evidence>
<evidence type="ECO:0000256" key="9">
    <source>
        <dbReference type="ARBA" id="ARBA00022737"/>
    </source>
</evidence>
<dbReference type="Gene3D" id="3.90.550.10">
    <property type="entry name" value="Spore Coat Polysaccharide Biosynthesis Protein SpsA, Chain A"/>
    <property type="match status" value="1"/>
</dbReference>
<organism evidence="18 19">
    <name type="scientific">Hemibagrus wyckioides</name>
    <dbReference type="NCBI Taxonomy" id="337641"/>
    <lineage>
        <taxon>Eukaryota</taxon>
        <taxon>Metazoa</taxon>
        <taxon>Chordata</taxon>
        <taxon>Craniata</taxon>
        <taxon>Vertebrata</taxon>
        <taxon>Euteleostomi</taxon>
        <taxon>Actinopterygii</taxon>
        <taxon>Neopterygii</taxon>
        <taxon>Teleostei</taxon>
        <taxon>Ostariophysi</taxon>
        <taxon>Siluriformes</taxon>
        <taxon>Bagridae</taxon>
        <taxon>Hemibagrus</taxon>
    </lineage>
</organism>
<keyword evidence="5" id="KW-0808">Transferase</keyword>
<dbReference type="GO" id="GO:0006048">
    <property type="term" value="P:UDP-N-acetylglucosamine biosynthetic process"/>
    <property type="evidence" value="ECO:0007669"/>
    <property type="project" value="TreeGrafter"/>
</dbReference>
<evidence type="ECO:0000256" key="12">
    <source>
        <dbReference type="ARBA" id="ARBA00022989"/>
    </source>
</evidence>
<feature type="repeat" description="Solcar" evidence="16">
    <location>
        <begin position="328"/>
        <end position="413"/>
    </location>
</feature>
<dbReference type="SUPFAM" id="SSF53448">
    <property type="entry name" value="Nucleotide-diphospho-sugar transferases"/>
    <property type="match status" value="1"/>
</dbReference>
<dbReference type="Proteomes" id="UP000824219">
    <property type="component" value="Linkage Group LG28"/>
</dbReference>
<dbReference type="Pfam" id="PF13499">
    <property type="entry name" value="EF-hand_7"/>
    <property type="match status" value="2"/>
</dbReference>
<dbReference type="Gene3D" id="1.50.40.10">
    <property type="entry name" value="Mitochondrial carrier domain"/>
    <property type="match status" value="1"/>
</dbReference>
<evidence type="ECO:0000256" key="7">
    <source>
        <dbReference type="ARBA" id="ARBA00022695"/>
    </source>
</evidence>
<evidence type="ECO:0000256" key="8">
    <source>
        <dbReference type="ARBA" id="ARBA00022723"/>
    </source>
</evidence>
<dbReference type="Pfam" id="PF01704">
    <property type="entry name" value="UDPGP"/>
    <property type="match status" value="1"/>
</dbReference>
<evidence type="ECO:0000313" key="19">
    <source>
        <dbReference type="Proteomes" id="UP000824219"/>
    </source>
</evidence>